<comment type="catalytic activity">
    <reaction evidence="8">
        <text>2-C-methyl-D-erythritol 4-phosphate + NADP(+) = 1-deoxy-D-xylulose 5-phosphate + NADPH + H(+)</text>
        <dbReference type="Rhea" id="RHEA:13717"/>
        <dbReference type="ChEBI" id="CHEBI:15378"/>
        <dbReference type="ChEBI" id="CHEBI:57783"/>
        <dbReference type="ChEBI" id="CHEBI:57792"/>
        <dbReference type="ChEBI" id="CHEBI:58262"/>
        <dbReference type="ChEBI" id="CHEBI:58349"/>
        <dbReference type="EC" id="1.1.1.267"/>
    </reaction>
    <physiologicalReaction direction="right-to-left" evidence="8">
        <dbReference type="Rhea" id="RHEA:13719"/>
    </physiologicalReaction>
</comment>
<dbReference type="EC" id="1.1.1.267" evidence="9"/>
<dbReference type="PANTHER" id="PTHR30525">
    <property type="entry name" value="1-DEOXY-D-XYLULOSE 5-PHOSPHATE REDUCTOISOMERASE"/>
    <property type="match status" value="1"/>
</dbReference>
<feature type="binding site" evidence="9">
    <location>
        <position position="147"/>
    </location>
    <ligand>
        <name>Mn(2+)</name>
        <dbReference type="ChEBI" id="CHEBI:29035"/>
    </ligand>
</feature>
<feature type="binding site" evidence="9">
    <location>
        <position position="207"/>
    </location>
    <ligand>
        <name>1-deoxy-D-xylulose 5-phosphate</name>
        <dbReference type="ChEBI" id="CHEBI:57792"/>
    </ligand>
</feature>
<comment type="pathway">
    <text evidence="1 9">Isoprenoid biosynthesis; isopentenyl diphosphate biosynthesis via DXP pathway; isopentenyl diphosphate from 1-deoxy-D-xylulose 5-phosphate: step 1/6.</text>
</comment>
<evidence type="ECO:0000256" key="2">
    <source>
        <dbReference type="ARBA" id="ARBA00006825"/>
    </source>
</evidence>
<dbReference type="InterPro" id="IPR013644">
    <property type="entry name" value="DXP_reductoisomerase_C"/>
</dbReference>
<dbReference type="NCBIfam" id="TIGR00243">
    <property type="entry name" value="Dxr"/>
    <property type="match status" value="1"/>
</dbReference>
<comment type="caution">
    <text evidence="9">Lacks conserved residue(s) required for the propagation of feature annotation.</text>
</comment>
<evidence type="ECO:0000313" key="13">
    <source>
        <dbReference type="EMBL" id="QMW24005.1"/>
    </source>
</evidence>
<protein>
    <recommendedName>
        <fullName evidence="9">1-deoxy-D-xylulose 5-phosphate reductoisomerase</fullName>
        <shortName evidence="9">DXP reductoisomerase</shortName>
        <ecNumber evidence="9">1.1.1.267</ecNumber>
    </recommendedName>
    <alternativeName>
        <fullName evidence="9">1-deoxyxylulose-5-phosphate reductoisomerase</fullName>
    </alternativeName>
    <alternativeName>
        <fullName evidence="9">2-C-methyl-D-erythritol 4-phosphate synthase</fullName>
    </alternativeName>
</protein>
<dbReference type="RefSeq" id="WP_182297828.1">
    <property type="nucleotide sequence ID" value="NZ_CP059851.1"/>
</dbReference>
<dbReference type="InterPro" id="IPR036291">
    <property type="entry name" value="NAD(P)-bd_dom_sf"/>
</dbReference>
<keyword evidence="3 9" id="KW-0479">Metal-binding</keyword>
<dbReference type="KEGG" id="sand:H3309_05945"/>
<evidence type="ECO:0000256" key="9">
    <source>
        <dbReference type="HAMAP-Rule" id="MF_00183"/>
    </source>
</evidence>
<dbReference type="Gene3D" id="1.10.1740.10">
    <property type="match status" value="1"/>
</dbReference>
<feature type="binding site" evidence="9">
    <location>
        <position position="200"/>
    </location>
    <ligand>
        <name>NADPH</name>
        <dbReference type="ChEBI" id="CHEBI:57783"/>
    </ligand>
</feature>
<keyword evidence="6 9" id="KW-0464">Manganese</keyword>
<evidence type="ECO:0000256" key="1">
    <source>
        <dbReference type="ARBA" id="ARBA00005094"/>
    </source>
</evidence>
<evidence type="ECO:0000256" key="4">
    <source>
        <dbReference type="ARBA" id="ARBA00022857"/>
    </source>
</evidence>
<evidence type="ECO:0000256" key="7">
    <source>
        <dbReference type="ARBA" id="ARBA00023229"/>
    </source>
</evidence>
<feature type="binding site" evidence="9">
    <location>
        <position position="10"/>
    </location>
    <ligand>
        <name>NADPH</name>
        <dbReference type="ChEBI" id="CHEBI:57783"/>
    </ligand>
</feature>
<feature type="binding site" evidence="9">
    <location>
        <position position="216"/>
    </location>
    <ligand>
        <name>1-deoxy-D-xylulose 5-phosphate</name>
        <dbReference type="ChEBI" id="CHEBI:57792"/>
    </ligand>
</feature>
<dbReference type="InterPro" id="IPR026877">
    <property type="entry name" value="DXPR_C"/>
</dbReference>
<dbReference type="SUPFAM" id="SSF69055">
    <property type="entry name" value="1-deoxy-D-xylulose-5-phosphate reductoisomerase, C-terminal domain"/>
    <property type="match status" value="1"/>
</dbReference>
<evidence type="ECO:0000259" key="12">
    <source>
        <dbReference type="Pfam" id="PF13288"/>
    </source>
</evidence>
<evidence type="ECO:0000256" key="6">
    <source>
        <dbReference type="ARBA" id="ARBA00023211"/>
    </source>
</evidence>
<dbReference type="Pfam" id="PF02670">
    <property type="entry name" value="DXP_reductoisom"/>
    <property type="match status" value="1"/>
</dbReference>
<accession>A0A7G5IKW3</accession>
<comment type="similarity">
    <text evidence="2 9">Belongs to the DXR family.</text>
</comment>
<proteinExistence type="inferred from homology"/>
<feature type="binding site" evidence="9">
    <location>
        <position position="149"/>
    </location>
    <ligand>
        <name>Mn(2+)</name>
        <dbReference type="ChEBI" id="CHEBI:29035"/>
    </ligand>
</feature>
<dbReference type="GO" id="GO:0030604">
    <property type="term" value="F:1-deoxy-D-xylulose-5-phosphate reductoisomerase activity"/>
    <property type="evidence" value="ECO:0007669"/>
    <property type="project" value="UniProtKB-UniRule"/>
</dbReference>
<dbReference type="SUPFAM" id="SSF55347">
    <property type="entry name" value="Glyceraldehyde-3-phosphate dehydrogenase-like, C-terminal domain"/>
    <property type="match status" value="1"/>
</dbReference>
<dbReference type="InterPro" id="IPR003821">
    <property type="entry name" value="DXP_reductoisomerase"/>
</dbReference>
<feature type="binding site" evidence="9">
    <location>
        <position position="13"/>
    </location>
    <ligand>
        <name>NADPH</name>
        <dbReference type="ChEBI" id="CHEBI:57783"/>
    </ligand>
</feature>
<dbReference type="GO" id="GO:0016853">
    <property type="term" value="F:isomerase activity"/>
    <property type="evidence" value="ECO:0007669"/>
    <property type="project" value="UniProtKB-KW"/>
</dbReference>
<dbReference type="FunFam" id="3.40.50.720:FF:000045">
    <property type="entry name" value="1-deoxy-D-xylulose 5-phosphate reductoisomerase"/>
    <property type="match status" value="1"/>
</dbReference>
<reference evidence="13 14" key="1">
    <citation type="submission" date="2020-07" db="EMBL/GenBank/DDBJ databases">
        <title>Complete genome sequence for Sandaracinobacter sp. M6.</title>
        <authorList>
            <person name="Tang Y."/>
            <person name="Liu Q."/>
            <person name="Guo Z."/>
            <person name="Lei P."/>
            <person name="Huang B."/>
        </authorList>
    </citation>
    <scope>NUCLEOTIDE SEQUENCE [LARGE SCALE GENOMIC DNA]</scope>
    <source>
        <strain evidence="13 14">M6</strain>
    </source>
</reference>
<feature type="binding site" evidence="9">
    <location>
        <position position="194"/>
    </location>
    <ligand>
        <name>1-deoxy-D-xylulose 5-phosphate</name>
        <dbReference type="ChEBI" id="CHEBI:57792"/>
    </ligand>
</feature>
<dbReference type="GO" id="GO:0030145">
    <property type="term" value="F:manganese ion binding"/>
    <property type="evidence" value="ECO:0007669"/>
    <property type="project" value="TreeGrafter"/>
</dbReference>
<feature type="domain" description="1-deoxy-D-xylulose 5-phosphate reductoisomerase C-terminal" evidence="11">
    <location>
        <begin position="143"/>
        <end position="224"/>
    </location>
</feature>
<evidence type="ECO:0000256" key="3">
    <source>
        <dbReference type="ARBA" id="ARBA00022723"/>
    </source>
</evidence>
<dbReference type="Proteomes" id="UP000515292">
    <property type="component" value="Chromosome"/>
</dbReference>
<comment type="cofactor">
    <cofactor evidence="9">
        <name>Mg(2+)</name>
        <dbReference type="ChEBI" id="CHEBI:18420"/>
    </cofactor>
    <cofactor evidence="9">
        <name>Mn(2+)</name>
        <dbReference type="ChEBI" id="CHEBI:29035"/>
    </cofactor>
</comment>
<dbReference type="PIRSF" id="PIRSF006205">
    <property type="entry name" value="Dxp_reductismrs"/>
    <property type="match status" value="1"/>
</dbReference>
<keyword evidence="4 9" id="KW-0521">NADP</keyword>
<dbReference type="HAMAP" id="MF_00183">
    <property type="entry name" value="DXP_reductoisom"/>
    <property type="match status" value="1"/>
</dbReference>
<feature type="binding site" evidence="9">
    <location>
        <position position="212"/>
    </location>
    <ligand>
        <name>1-deoxy-D-xylulose 5-phosphate</name>
        <dbReference type="ChEBI" id="CHEBI:57792"/>
    </ligand>
</feature>
<keyword evidence="13" id="KW-0413">Isomerase</keyword>
<name>A0A7G5IKW3_9SPHN</name>
<dbReference type="Gene3D" id="3.40.50.720">
    <property type="entry name" value="NAD(P)-binding Rossmann-like Domain"/>
    <property type="match status" value="1"/>
</dbReference>
<dbReference type="InterPro" id="IPR036169">
    <property type="entry name" value="DXPR_C_sf"/>
</dbReference>
<keyword evidence="14" id="KW-1185">Reference proteome</keyword>
<dbReference type="PANTHER" id="PTHR30525:SF0">
    <property type="entry name" value="1-DEOXY-D-XYLULOSE 5-PHOSPHATE REDUCTOISOMERASE, CHLOROPLASTIC"/>
    <property type="match status" value="1"/>
</dbReference>
<dbReference type="InterPro" id="IPR013512">
    <property type="entry name" value="DXP_reductoisomerase_N"/>
</dbReference>
<evidence type="ECO:0000259" key="11">
    <source>
        <dbReference type="Pfam" id="PF08436"/>
    </source>
</evidence>
<feature type="binding site" evidence="9">
    <location>
        <position position="121"/>
    </location>
    <ligand>
        <name>NADPH</name>
        <dbReference type="ChEBI" id="CHEBI:57783"/>
    </ligand>
</feature>
<evidence type="ECO:0000256" key="8">
    <source>
        <dbReference type="ARBA" id="ARBA00048543"/>
    </source>
</evidence>
<feature type="binding site" evidence="9">
    <location>
        <position position="12"/>
    </location>
    <ligand>
        <name>NADPH</name>
        <dbReference type="ChEBI" id="CHEBI:57783"/>
    </ligand>
</feature>
<feature type="binding site" evidence="9">
    <location>
        <position position="11"/>
    </location>
    <ligand>
        <name>NADPH</name>
        <dbReference type="ChEBI" id="CHEBI:57783"/>
    </ligand>
</feature>
<dbReference type="SUPFAM" id="SSF51735">
    <property type="entry name" value="NAD(P)-binding Rossmann-fold domains"/>
    <property type="match status" value="1"/>
</dbReference>
<organism evidence="13 14">
    <name type="scientific">Sandaracinobacteroides saxicola</name>
    <dbReference type="NCBI Taxonomy" id="2759707"/>
    <lineage>
        <taxon>Bacteria</taxon>
        <taxon>Pseudomonadati</taxon>
        <taxon>Pseudomonadota</taxon>
        <taxon>Alphaproteobacteria</taxon>
        <taxon>Sphingomonadales</taxon>
        <taxon>Sphingosinicellaceae</taxon>
        <taxon>Sandaracinobacteroides</taxon>
    </lineage>
</organism>
<dbReference type="GO" id="GO:0070402">
    <property type="term" value="F:NADPH binding"/>
    <property type="evidence" value="ECO:0007669"/>
    <property type="project" value="InterPro"/>
</dbReference>
<feature type="binding site" evidence="9">
    <location>
        <position position="148"/>
    </location>
    <ligand>
        <name>1-deoxy-D-xylulose 5-phosphate</name>
        <dbReference type="ChEBI" id="CHEBI:57792"/>
    </ligand>
</feature>
<feature type="binding site" evidence="9">
    <location>
        <position position="216"/>
    </location>
    <ligand>
        <name>Mn(2+)</name>
        <dbReference type="ChEBI" id="CHEBI:29035"/>
    </ligand>
</feature>
<feature type="binding site" evidence="9">
    <location>
        <position position="149"/>
    </location>
    <ligand>
        <name>1-deoxy-D-xylulose 5-phosphate</name>
        <dbReference type="ChEBI" id="CHEBI:57792"/>
    </ligand>
</feature>
<evidence type="ECO:0000313" key="14">
    <source>
        <dbReference type="Proteomes" id="UP000515292"/>
    </source>
</evidence>
<dbReference type="AlphaFoldDB" id="A0A7G5IKW3"/>
<feature type="binding site" evidence="9">
    <location>
        <position position="123"/>
    </location>
    <ligand>
        <name>NADPH</name>
        <dbReference type="ChEBI" id="CHEBI:57783"/>
    </ligand>
</feature>
<feature type="binding site" evidence="9">
    <location>
        <position position="213"/>
    </location>
    <ligand>
        <name>1-deoxy-D-xylulose 5-phosphate</name>
        <dbReference type="ChEBI" id="CHEBI:57792"/>
    </ligand>
</feature>
<feature type="binding site" evidence="9">
    <location>
        <position position="122"/>
    </location>
    <ligand>
        <name>1-deoxy-D-xylulose 5-phosphate</name>
        <dbReference type="ChEBI" id="CHEBI:57792"/>
    </ligand>
</feature>
<gene>
    <name evidence="9" type="primary">dxr</name>
    <name evidence="13" type="ORF">H3309_05945</name>
</gene>
<evidence type="ECO:0000259" key="10">
    <source>
        <dbReference type="Pfam" id="PF02670"/>
    </source>
</evidence>
<sequence>MKRLSILGATGSVGRSTLDLVARNPERFRVHALTANTDAAALAEAAKACGAALAVVADEGAWPALKAALAGTGIEAAAGRAAVCAAAAAEVDIVLAAIVGAAGLEPTLAAVRRGTAVALANKEALVCAGTLMTAAAAASGAALLPVDSEHNAIFQVLEAKERIARITLTASGGPFREACLETMRGATPAAAVKHPTWSMGAKISVDSATLMNKGLELIEAFHLFGVRPDQLDVLIHPQSVVHGLIEFIDGSVLAQLGPADMRVPIAHALAWPERIETPVTRLDLAALGRLDFAEADRTRFPALALAEAALAEGACRPCVLNAANEVAVAAFLAGRIGFLDIAGVVADTLAAMPAVPLGSLDDVDAADAAARARAASFVVQRAAA</sequence>
<evidence type="ECO:0000256" key="5">
    <source>
        <dbReference type="ARBA" id="ARBA00023002"/>
    </source>
</evidence>
<dbReference type="UniPathway" id="UPA00056">
    <property type="reaction ID" value="UER00092"/>
</dbReference>
<feature type="binding site" evidence="9">
    <location>
        <position position="171"/>
    </location>
    <ligand>
        <name>1-deoxy-D-xylulose 5-phosphate</name>
        <dbReference type="ChEBI" id="CHEBI:57792"/>
    </ligand>
</feature>
<feature type="domain" description="DXP reductoisomerase C-terminal" evidence="12">
    <location>
        <begin position="256"/>
        <end position="372"/>
    </location>
</feature>
<feature type="domain" description="1-deoxy-D-xylulose 5-phosphate reductoisomerase N-terminal" evidence="10">
    <location>
        <begin position="4"/>
        <end position="129"/>
    </location>
</feature>
<dbReference type="GO" id="GO:0051484">
    <property type="term" value="P:isopentenyl diphosphate biosynthetic process, methylerythritol 4-phosphate pathway involved in terpenoid biosynthetic process"/>
    <property type="evidence" value="ECO:0007669"/>
    <property type="project" value="UniProtKB-ARBA"/>
</dbReference>
<dbReference type="EMBL" id="CP059851">
    <property type="protein sequence ID" value="QMW24005.1"/>
    <property type="molecule type" value="Genomic_DNA"/>
</dbReference>
<keyword evidence="7 9" id="KW-0414">Isoprene biosynthesis</keyword>
<dbReference type="Pfam" id="PF13288">
    <property type="entry name" value="DXPR_C"/>
    <property type="match status" value="1"/>
</dbReference>
<comment type="function">
    <text evidence="9">Catalyzes the NADPH-dependent rearrangement and reduction of 1-deoxy-D-xylulose-5-phosphate (DXP) to 2-C-methyl-D-erythritol 4-phosphate (MEP).</text>
</comment>
<dbReference type="Pfam" id="PF08436">
    <property type="entry name" value="DXP_redisom_C"/>
    <property type="match status" value="1"/>
</dbReference>
<keyword evidence="5 9" id="KW-0560">Oxidoreductase</keyword>
<keyword evidence="9" id="KW-0460">Magnesium</keyword>